<dbReference type="InterPro" id="IPR013320">
    <property type="entry name" value="ConA-like_dom_sf"/>
</dbReference>
<dbReference type="AlphaFoldDB" id="A0A2U3Q8B3"/>
<evidence type="ECO:0000256" key="2">
    <source>
        <dbReference type="SAM" id="MobiDB-lite"/>
    </source>
</evidence>
<dbReference type="InterPro" id="IPR050546">
    <property type="entry name" value="Glycosyl_Hydrlase_16"/>
</dbReference>
<proteinExistence type="inferred from homology"/>
<dbReference type="Pfam" id="PF00722">
    <property type="entry name" value="Glyco_hydro_16"/>
    <property type="match status" value="1"/>
</dbReference>
<feature type="compositionally biased region" description="Polar residues" evidence="2">
    <location>
        <begin position="423"/>
        <end position="432"/>
    </location>
</feature>
<dbReference type="PANTHER" id="PTHR10963:SF55">
    <property type="entry name" value="GLYCOSIDE HYDROLASE FAMILY 16 PROTEIN"/>
    <property type="match status" value="1"/>
</dbReference>
<protein>
    <submittedName>
        <fullName evidence="4">Family 16 glycoside hydrolase (Modular protein)</fullName>
    </submittedName>
</protein>
<dbReference type="Proteomes" id="UP000246085">
    <property type="component" value="Chromosome BRAD3257"/>
</dbReference>
<reference evidence="4 5" key="1">
    <citation type="submission" date="2018-03" db="EMBL/GenBank/DDBJ databases">
        <authorList>
            <person name="Gully D."/>
        </authorList>
    </citation>
    <scope>NUCLEOTIDE SEQUENCE [LARGE SCALE GENOMIC DNA]</scope>
    <source>
        <strain evidence="4">ORS3257</strain>
    </source>
</reference>
<dbReference type="EMBL" id="LS398110">
    <property type="protein sequence ID" value="SPP97664.1"/>
    <property type="molecule type" value="Genomic_DNA"/>
</dbReference>
<evidence type="ECO:0000259" key="3">
    <source>
        <dbReference type="PROSITE" id="PS51762"/>
    </source>
</evidence>
<feature type="region of interest" description="Disordered" evidence="2">
    <location>
        <begin position="547"/>
        <end position="579"/>
    </location>
</feature>
<name>A0A2U3Q8B3_9BRAD</name>
<dbReference type="GO" id="GO:0005975">
    <property type="term" value="P:carbohydrate metabolic process"/>
    <property type="evidence" value="ECO:0007669"/>
    <property type="project" value="InterPro"/>
</dbReference>
<dbReference type="GO" id="GO:0004553">
    <property type="term" value="F:hydrolase activity, hydrolyzing O-glycosyl compounds"/>
    <property type="evidence" value="ECO:0007669"/>
    <property type="project" value="InterPro"/>
</dbReference>
<dbReference type="Gene3D" id="2.60.60.40">
    <property type="match status" value="3"/>
</dbReference>
<feature type="domain" description="GH16" evidence="3">
    <location>
        <begin position="2"/>
        <end position="251"/>
    </location>
</feature>
<comment type="similarity">
    <text evidence="1">Belongs to the glycosyl hydrolase 16 family.</text>
</comment>
<feature type="region of interest" description="Disordered" evidence="2">
    <location>
        <begin position="403"/>
        <end position="436"/>
    </location>
</feature>
<dbReference type="PANTHER" id="PTHR10963">
    <property type="entry name" value="GLYCOSYL HYDROLASE-RELATED"/>
    <property type="match status" value="1"/>
</dbReference>
<keyword evidence="4" id="KW-0378">Hydrolase</keyword>
<feature type="compositionally biased region" description="Low complexity" evidence="2">
    <location>
        <begin position="560"/>
        <end position="576"/>
    </location>
</feature>
<dbReference type="CDD" id="cd08023">
    <property type="entry name" value="GH16_laminarinase_like"/>
    <property type="match status" value="1"/>
</dbReference>
<sequence length="690" mass="72919">MIDLSGYKLTFDDEFNSRSISLTGAGTKWADTRAEWLGDAASDVGFGTSSFVDPSSGYDPFSVSQGVLAITAVPDRTPFGVPGSWESGLITTQRTFSQQYGYFEIRAEFSSLPGAWDAFWLLPVKTLPDPNGLGRWQELDVVEHYGVWSKGAYSTIHTTDRVLNENWQTQLQVYSELPNPAGYHTYGVNWQNEQISFYIDGQLVGTRATPSDMHQPMYLLANLATQEPASLAGIPITSKIDYIRVYSADPSATAVSLEPVSSPAGNDPGTYGAVTASSTPQATPTSTSIGAGSDQLVFKISEDAYLGDALYTISVDGNQIGGTLTAHASHAGGQSDTIAVHGNWGHGDHTVLVHFLNDRWDGTPATDRNLYVDAVGFNGTNLPQGAIGNVLGQTFSFHDGASAETTTPVITPPPPTNPTGTPSQTQDGSSPSIGAGPDQLIFKISEDGYLGDALYTISVDGNQVGGTLTAHASHAGGQSDTIAVHGNWAPGDHTVLVHFLNDRWDGTPDTDRNLYVDSVSFNGANLPQGAIGNVLGQTFSFHDGASAETTTPVITPPPQTNSTSTPSQTQNGSSTSIGAGPDQLVFKISEDAYLGDALYTISVDGNQVGGTLTAHASHAASQSETIAVHGDWGPGDHTVLVHFLNDRWDGTPDTDRNLYVDSVSFNGTNLPQGAIGNVLGQLFSFHDLVG</sequence>
<accession>A0A2U3Q8B3</accession>
<evidence type="ECO:0000256" key="1">
    <source>
        <dbReference type="ARBA" id="ARBA00006865"/>
    </source>
</evidence>
<evidence type="ECO:0000313" key="5">
    <source>
        <dbReference type="Proteomes" id="UP000246085"/>
    </source>
</evidence>
<dbReference type="KEGG" id="bvz:BRAD3257_6785"/>
<dbReference type="Pfam" id="PF16841">
    <property type="entry name" value="CBM60"/>
    <property type="match status" value="3"/>
</dbReference>
<dbReference type="SUPFAM" id="SSF49899">
    <property type="entry name" value="Concanavalin A-like lectins/glucanases"/>
    <property type="match status" value="1"/>
</dbReference>
<dbReference type="RefSeq" id="WP_244607745.1">
    <property type="nucleotide sequence ID" value="NZ_LS398110.1"/>
</dbReference>
<dbReference type="InterPro" id="IPR031768">
    <property type="entry name" value="CBM60_xylan-bd"/>
</dbReference>
<dbReference type="PROSITE" id="PS51762">
    <property type="entry name" value="GH16_2"/>
    <property type="match status" value="1"/>
</dbReference>
<dbReference type="Gene3D" id="2.60.120.200">
    <property type="match status" value="1"/>
</dbReference>
<evidence type="ECO:0000313" key="4">
    <source>
        <dbReference type="EMBL" id="SPP97664.1"/>
    </source>
</evidence>
<dbReference type="InterPro" id="IPR000757">
    <property type="entry name" value="Beta-glucanase-like"/>
</dbReference>
<gene>
    <name evidence="4" type="ORF">BRAD3257_6785</name>
</gene>
<organism evidence="4 5">
    <name type="scientific">Bradyrhizobium vignae</name>
    <dbReference type="NCBI Taxonomy" id="1549949"/>
    <lineage>
        <taxon>Bacteria</taxon>
        <taxon>Pseudomonadati</taxon>
        <taxon>Pseudomonadota</taxon>
        <taxon>Alphaproteobacteria</taxon>
        <taxon>Hyphomicrobiales</taxon>
        <taxon>Nitrobacteraceae</taxon>
        <taxon>Bradyrhizobium</taxon>
    </lineage>
</organism>